<feature type="chain" id="PRO_5012206274" evidence="1">
    <location>
        <begin position="23"/>
        <end position="248"/>
    </location>
</feature>
<dbReference type="RefSeq" id="WP_073322398.1">
    <property type="nucleotide sequence ID" value="NZ_FQWD01000003.1"/>
</dbReference>
<dbReference type="STRING" id="634436.SAMN05216361_2275"/>
<protein>
    <submittedName>
        <fullName evidence="2">Uncharacterized protein</fullName>
    </submittedName>
</protein>
<keyword evidence="1" id="KW-0732">Signal</keyword>
<dbReference type="OrthoDB" id="6402298at2"/>
<sequence>MLIRKLCTSLSVVILASQSVFATTWGEAEVADPILTGETCQVSEPASYGSYIYHWPSKYDQVFWPYTDRHGIWVCEASGFVGLIGDFTLSEQEKAAITHYLSAHTPDNTTIVGKLETLEALTAIRDLDGDERNHMKRLLARWYEDLGDPVKANKYRQAALSEIALFLANNAAGEVDEYHRLQYLYVATAYSYHLGKTDDGNTYKQAFEQLSLSLKDPDNLGFADYIKALLEDIRTIPLGGALSLPVDQ</sequence>
<evidence type="ECO:0000256" key="1">
    <source>
        <dbReference type="SAM" id="SignalP"/>
    </source>
</evidence>
<accession>A0A1M5JWP6</accession>
<feature type="signal peptide" evidence="1">
    <location>
        <begin position="1"/>
        <end position="22"/>
    </location>
</feature>
<name>A0A1M5JWP6_9ALTE</name>
<organism evidence="2 3">
    <name type="scientific">Marisediminitalea aggregata</name>
    <dbReference type="NCBI Taxonomy" id="634436"/>
    <lineage>
        <taxon>Bacteria</taxon>
        <taxon>Pseudomonadati</taxon>
        <taxon>Pseudomonadota</taxon>
        <taxon>Gammaproteobacteria</taxon>
        <taxon>Alteromonadales</taxon>
        <taxon>Alteromonadaceae</taxon>
        <taxon>Marisediminitalea</taxon>
    </lineage>
</organism>
<proteinExistence type="predicted"/>
<dbReference type="AlphaFoldDB" id="A0A1M5JWP6"/>
<dbReference type="EMBL" id="FQWD01000003">
    <property type="protein sequence ID" value="SHG44649.1"/>
    <property type="molecule type" value="Genomic_DNA"/>
</dbReference>
<evidence type="ECO:0000313" key="2">
    <source>
        <dbReference type="EMBL" id="SHG44649.1"/>
    </source>
</evidence>
<keyword evidence="3" id="KW-1185">Reference proteome</keyword>
<reference evidence="3" key="1">
    <citation type="submission" date="2016-11" db="EMBL/GenBank/DDBJ databases">
        <authorList>
            <person name="Varghese N."/>
            <person name="Submissions S."/>
        </authorList>
    </citation>
    <scope>NUCLEOTIDE SEQUENCE [LARGE SCALE GENOMIC DNA]</scope>
    <source>
        <strain evidence="3">CGMCC 1.8995</strain>
    </source>
</reference>
<evidence type="ECO:0000313" key="3">
    <source>
        <dbReference type="Proteomes" id="UP000184520"/>
    </source>
</evidence>
<dbReference type="Proteomes" id="UP000184520">
    <property type="component" value="Unassembled WGS sequence"/>
</dbReference>
<gene>
    <name evidence="2" type="ORF">SAMN05216361_2275</name>
</gene>